<dbReference type="InterPro" id="IPR050087">
    <property type="entry name" value="AON_synthase_class-II"/>
</dbReference>
<organism evidence="11 12">
    <name type="scientific">Rotaria socialis</name>
    <dbReference type="NCBI Taxonomy" id="392032"/>
    <lineage>
        <taxon>Eukaryota</taxon>
        <taxon>Metazoa</taxon>
        <taxon>Spiralia</taxon>
        <taxon>Gnathifera</taxon>
        <taxon>Rotifera</taxon>
        <taxon>Eurotatoria</taxon>
        <taxon>Bdelloidea</taxon>
        <taxon>Philodinida</taxon>
        <taxon>Philodinidae</taxon>
        <taxon>Rotaria</taxon>
    </lineage>
</organism>
<protein>
    <recommendedName>
        <fullName evidence="3">serine C-palmitoyltransferase</fullName>
        <ecNumber evidence="3">2.3.1.50</ecNumber>
    </recommendedName>
</protein>
<dbReference type="GO" id="GO:0030170">
    <property type="term" value="F:pyridoxal phosphate binding"/>
    <property type="evidence" value="ECO:0007669"/>
    <property type="project" value="InterPro"/>
</dbReference>
<evidence type="ECO:0000256" key="3">
    <source>
        <dbReference type="ARBA" id="ARBA00013220"/>
    </source>
</evidence>
<dbReference type="GO" id="GO:0016020">
    <property type="term" value="C:membrane"/>
    <property type="evidence" value="ECO:0007669"/>
    <property type="project" value="GOC"/>
</dbReference>
<dbReference type="InterPro" id="IPR001917">
    <property type="entry name" value="Aminotrans_II_pyridoxalP_BS"/>
</dbReference>
<dbReference type="SUPFAM" id="SSF53383">
    <property type="entry name" value="PLP-dependent transferases"/>
    <property type="match status" value="1"/>
</dbReference>
<dbReference type="PROSITE" id="PS00599">
    <property type="entry name" value="AA_TRANSFER_CLASS_2"/>
    <property type="match status" value="1"/>
</dbReference>
<evidence type="ECO:0000256" key="6">
    <source>
        <dbReference type="ARBA" id="ARBA00023315"/>
    </source>
</evidence>
<dbReference type="AlphaFoldDB" id="A0A818YCQ9"/>
<dbReference type="Pfam" id="PF00155">
    <property type="entry name" value="Aminotran_1_2"/>
    <property type="match status" value="1"/>
</dbReference>
<comment type="caution">
    <text evidence="11">The sequence shown here is derived from an EMBL/GenBank/DDBJ whole genome shotgun (WGS) entry which is preliminary data.</text>
</comment>
<keyword evidence="6" id="KW-0012">Acyltransferase</keyword>
<comment type="similarity">
    <text evidence="2 8">Belongs to the class-II pyridoxal-phosphate-dependent aminotransferase family.</text>
</comment>
<dbReference type="Proteomes" id="UP000663865">
    <property type="component" value="Unassembled WGS sequence"/>
</dbReference>
<gene>
    <name evidence="10" type="ORF">FME351_LOCUS26304</name>
    <name evidence="11" type="ORF">KIK155_LOCUS29775</name>
</gene>
<name>A0A818YCQ9_9BILA</name>
<evidence type="ECO:0000256" key="5">
    <source>
        <dbReference type="ARBA" id="ARBA00022898"/>
    </source>
</evidence>
<evidence type="ECO:0000256" key="1">
    <source>
        <dbReference type="ARBA" id="ARBA00001933"/>
    </source>
</evidence>
<evidence type="ECO:0000256" key="7">
    <source>
        <dbReference type="ARBA" id="ARBA00048528"/>
    </source>
</evidence>
<evidence type="ECO:0000256" key="8">
    <source>
        <dbReference type="RuleBase" id="RU003693"/>
    </source>
</evidence>
<dbReference type="GO" id="GO:0004758">
    <property type="term" value="F:serine C-palmitoyltransferase activity"/>
    <property type="evidence" value="ECO:0007669"/>
    <property type="project" value="UniProtKB-EC"/>
</dbReference>
<evidence type="ECO:0000313" key="10">
    <source>
        <dbReference type="EMBL" id="CAF3679970.1"/>
    </source>
</evidence>
<evidence type="ECO:0000256" key="2">
    <source>
        <dbReference type="ARBA" id="ARBA00008392"/>
    </source>
</evidence>
<dbReference type="InterPro" id="IPR015424">
    <property type="entry name" value="PyrdxlP-dep_Trfase"/>
</dbReference>
<evidence type="ECO:0000259" key="9">
    <source>
        <dbReference type="Pfam" id="PF00155"/>
    </source>
</evidence>
<comment type="cofactor">
    <cofactor evidence="1 8">
        <name>pyridoxal 5'-phosphate</name>
        <dbReference type="ChEBI" id="CHEBI:597326"/>
    </cofactor>
</comment>
<evidence type="ECO:0000313" key="12">
    <source>
        <dbReference type="Proteomes" id="UP000663865"/>
    </source>
</evidence>
<keyword evidence="5 8" id="KW-0663">Pyridoxal phosphate</keyword>
<sequence length="228" mass="25497">MEGSICRLPEIIELKKKYKAYLYMDEAHSIGAIGKNGRGIVDYFGVDVKDVDILMGTFTKSFGSAGGYIAGSKSLIDHILTNSHAHTYASSMAAPVVEQIISSLRILKGPEGKKRIYQLADNTRYFRSKLVDMGFIVYGNKNSPVAPVLLYLPARVTRFNREMLRRGIAVVTVGFPATKLLEARVRFCISAAHTRQMLDTALMAIDEVGTEISLRYSTRHKSRRFREL</sequence>
<evidence type="ECO:0000313" key="11">
    <source>
        <dbReference type="EMBL" id="CAF3752274.1"/>
    </source>
</evidence>
<dbReference type="PANTHER" id="PTHR13693:SF3">
    <property type="entry name" value="LD36009P"/>
    <property type="match status" value="1"/>
</dbReference>
<dbReference type="PANTHER" id="PTHR13693">
    <property type="entry name" value="CLASS II AMINOTRANSFERASE/8-AMINO-7-OXONONANOATE SYNTHASE"/>
    <property type="match status" value="1"/>
</dbReference>
<proteinExistence type="inferred from homology"/>
<dbReference type="Gene3D" id="3.90.1150.10">
    <property type="entry name" value="Aspartate Aminotransferase, domain 1"/>
    <property type="match status" value="1"/>
</dbReference>
<accession>A0A818YCQ9</accession>
<dbReference type="EC" id="2.3.1.50" evidence="3"/>
<dbReference type="GO" id="GO:0046512">
    <property type="term" value="P:sphingosine biosynthetic process"/>
    <property type="evidence" value="ECO:0007669"/>
    <property type="project" value="TreeGrafter"/>
</dbReference>
<dbReference type="InterPro" id="IPR004839">
    <property type="entry name" value="Aminotransferase_I/II_large"/>
</dbReference>
<dbReference type="InterPro" id="IPR015421">
    <property type="entry name" value="PyrdxlP-dep_Trfase_major"/>
</dbReference>
<dbReference type="EMBL" id="CAJNYU010003519">
    <property type="protein sequence ID" value="CAF3679970.1"/>
    <property type="molecule type" value="Genomic_DNA"/>
</dbReference>
<evidence type="ECO:0000256" key="4">
    <source>
        <dbReference type="ARBA" id="ARBA00022679"/>
    </source>
</evidence>
<dbReference type="Gene3D" id="3.40.640.10">
    <property type="entry name" value="Type I PLP-dependent aspartate aminotransferase-like (Major domain)"/>
    <property type="match status" value="1"/>
</dbReference>
<dbReference type="InterPro" id="IPR015422">
    <property type="entry name" value="PyrdxlP-dep_Trfase_small"/>
</dbReference>
<dbReference type="Proteomes" id="UP000663869">
    <property type="component" value="Unassembled WGS sequence"/>
</dbReference>
<dbReference type="GO" id="GO:0046513">
    <property type="term" value="P:ceramide biosynthetic process"/>
    <property type="evidence" value="ECO:0007669"/>
    <property type="project" value="TreeGrafter"/>
</dbReference>
<keyword evidence="4" id="KW-0808">Transferase</keyword>
<dbReference type="EMBL" id="CAJNYV010005571">
    <property type="protein sequence ID" value="CAF3752274.1"/>
    <property type="molecule type" value="Genomic_DNA"/>
</dbReference>
<feature type="domain" description="Aminotransferase class I/classII large" evidence="9">
    <location>
        <begin position="1"/>
        <end position="205"/>
    </location>
</feature>
<dbReference type="GO" id="GO:0017059">
    <property type="term" value="C:serine palmitoyltransferase complex"/>
    <property type="evidence" value="ECO:0007669"/>
    <property type="project" value="TreeGrafter"/>
</dbReference>
<reference evidence="11" key="1">
    <citation type="submission" date="2021-02" db="EMBL/GenBank/DDBJ databases">
        <authorList>
            <person name="Nowell W R."/>
        </authorList>
    </citation>
    <scope>NUCLEOTIDE SEQUENCE</scope>
</reference>
<comment type="catalytic activity">
    <reaction evidence="7">
        <text>L-serine + hexadecanoyl-CoA + H(+) = 3-oxosphinganine + CO2 + CoA</text>
        <dbReference type="Rhea" id="RHEA:14761"/>
        <dbReference type="ChEBI" id="CHEBI:15378"/>
        <dbReference type="ChEBI" id="CHEBI:16526"/>
        <dbReference type="ChEBI" id="CHEBI:33384"/>
        <dbReference type="ChEBI" id="CHEBI:57287"/>
        <dbReference type="ChEBI" id="CHEBI:57379"/>
        <dbReference type="ChEBI" id="CHEBI:58299"/>
        <dbReference type="EC" id="2.3.1.50"/>
    </reaction>
</comment>